<reference evidence="2" key="1">
    <citation type="journal article" date="2017" name="Mycologia">
        <title>Fusarium algeriense, sp. nov., a novel toxigenic crown rot pathogen of durum wheat from Algeria is nested in the Fusarium burgessii species complex.</title>
        <authorList>
            <person name="Laraba I."/>
            <person name="Keddad A."/>
            <person name="Boureghda H."/>
            <person name="Abdallah N."/>
            <person name="Vaughan M.M."/>
            <person name="Proctor R.H."/>
            <person name="Busman M."/>
            <person name="O'Donnell K."/>
        </authorList>
    </citation>
    <scope>NUCLEOTIDE SEQUENCE</scope>
    <source>
        <strain evidence="2">NRRL 25174</strain>
    </source>
</reference>
<evidence type="ECO:0000256" key="1">
    <source>
        <dbReference type="SAM" id="MobiDB-lite"/>
    </source>
</evidence>
<comment type="caution">
    <text evidence="2">The sequence shown here is derived from an EMBL/GenBank/DDBJ whole genome shotgun (WGS) entry which is preliminary data.</text>
</comment>
<dbReference type="Gene3D" id="2.170.16.10">
    <property type="entry name" value="Hedgehog/Intein (Hint) domain"/>
    <property type="match status" value="1"/>
</dbReference>
<accession>A0A9P5AE06</accession>
<sequence>MADQGFSGFVAGTMIETRNDTKAIEQLSEGDWVLTRADGEPQYGLRSDEIVESPAPPVLYGFNHERAFFTPAQPFYTTTGIRAIDPNAAMRANPWLEVGRLMPGHVLIRWDASQMSYEHVAIASLHADQSDGGNVYGLHLREGLRSFHANSYLVSLNYPEITAGSLGKQLRGMPPDARAEMLERFKGLKPVFERFGAQGFVDRLEAESNPRPTRPGRIDDLGDDEE</sequence>
<dbReference type="EMBL" id="PVQB02000458">
    <property type="protein sequence ID" value="KAF4336918.1"/>
    <property type="molecule type" value="Genomic_DNA"/>
</dbReference>
<dbReference type="OrthoDB" id="5383572at2759"/>
<feature type="region of interest" description="Disordered" evidence="1">
    <location>
        <begin position="203"/>
        <end position="226"/>
    </location>
</feature>
<evidence type="ECO:0008006" key="4">
    <source>
        <dbReference type="Google" id="ProtNLM"/>
    </source>
</evidence>
<reference evidence="2" key="2">
    <citation type="submission" date="2020-02" db="EMBL/GenBank/DDBJ databases">
        <title>Identification and distribution of gene clusters putatively required for synthesis of sphingolipid metabolism inhibitors in phylogenetically diverse species of the filamentous fungus Fusarium.</title>
        <authorList>
            <person name="Kim H.-S."/>
            <person name="Busman M."/>
            <person name="Brown D.W."/>
            <person name="Divon H."/>
            <person name="Uhlig S."/>
            <person name="Proctor R.H."/>
        </authorList>
    </citation>
    <scope>NUCLEOTIDE SEQUENCE</scope>
    <source>
        <strain evidence="2">NRRL 25174</strain>
    </source>
</reference>
<keyword evidence="3" id="KW-1185">Reference proteome</keyword>
<gene>
    <name evidence="2" type="ORF">FBEOM_9217</name>
</gene>
<evidence type="ECO:0000313" key="3">
    <source>
        <dbReference type="Proteomes" id="UP000730481"/>
    </source>
</evidence>
<organism evidence="2 3">
    <name type="scientific">Fusarium beomiforme</name>
    <dbReference type="NCBI Taxonomy" id="44412"/>
    <lineage>
        <taxon>Eukaryota</taxon>
        <taxon>Fungi</taxon>
        <taxon>Dikarya</taxon>
        <taxon>Ascomycota</taxon>
        <taxon>Pezizomycotina</taxon>
        <taxon>Sordariomycetes</taxon>
        <taxon>Hypocreomycetidae</taxon>
        <taxon>Hypocreales</taxon>
        <taxon>Nectriaceae</taxon>
        <taxon>Fusarium</taxon>
        <taxon>Fusarium burgessii species complex</taxon>
    </lineage>
</organism>
<dbReference type="SUPFAM" id="SSF51294">
    <property type="entry name" value="Hedgehog/intein (Hint) domain"/>
    <property type="match status" value="1"/>
</dbReference>
<protein>
    <recommendedName>
        <fullName evidence="4">Hint domain-containing protein</fullName>
    </recommendedName>
</protein>
<name>A0A9P5AE06_9HYPO</name>
<dbReference type="Proteomes" id="UP000730481">
    <property type="component" value="Unassembled WGS sequence"/>
</dbReference>
<dbReference type="InterPro" id="IPR036844">
    <property type="entry name" value="Hint_dom_sf"/>
</dbReference>
<proteinExistence type="predicted"/>
<evidence type="ECO:0000313" key="2">
    <source>
        <dbReference type="EMBL" id="KAF4336918.1"/>
    </source>
</evidence>
<dbReference type="AlphaFoldDB" id="A0A9P5AE06"/>